<dbReference type="RefSeq" id="WP_014943643.1">
    <property type="nucleotide sequence ID" value="NZ_KE356190.1"/>
</dbReference>
<evidence type="ECO:0000313" key="2">
    <source>
        <dbReference type="Proteomes" id="UP000014627"/>
    </source>
</evidence>
<protein>
    <submittedName>
        <fullName evidence="1">Uncharacterized protein</fullName>
    </submittedName>
</protein>
<dbReference type="EMBL" id="ATLC01000045">
    <property type="protein sequence ID" value="EPJ28125.1"/>
    <property type="molecule type" value="Genomic_DNA"/>
</dbReference>
<proteinExistence type="predicted"/>
<accession>A0ABP2X476</accession>
<dbReference type="Proteomes" id="UP000014627">
    <property type="component" value="Unassembled WGS sequence"/>
</dbReference>
<reference evidence="1 2" key="1">
    <citation type="submission" date="2013-04" db="EMBL/GenBank/DDBJ databases">
        <title>Genome sequence of Chlamydia psittaci 99DC5.</title>
        <authorList>
            <person name="Huot-Creasy H."/>
            <person name="McCracken C.L."/>
            <person name="Humphries M."/>
            <person name="Sachse K."/>
            <person name="Laroucau K."/>
            <person name="Bavoil P."/>
            <person name="Myers G.S."/>
        </authorList>
    </citation>
    <scope>NUCLEOTIDE SEQUENCE [LARGE SCALE GENOMIC DNA]</scope>
    <source>
        <strain evidence="1 2">99DC5</strain>
    </source>
</reference>
<organism evidence="1 2">
    <name type="scientific">Chlamydia psittaci 99DC5</name>
    <dbReference type="NCBI Taxonomy" id="1112251"/>
    <lineage>
        <taxon>Bacteria</taxon>
        <taxon>Pseudomonadati</taxon>
        <taxon>Chlamydiota</taxon>
        <taxon>Chlamydiia</taxon>
        <taxon>Chlamydiales</taxon>
        <taxon>Chlamydiaceae</taxon>
        <taxon>Chlamydia/Chlamydophila group</taxon>
        <taxon>Chlamydia</taxon>
    </lineage>
</organism>
<evidence type="ECO:0000313" key="1">
    <source>
        <dbReference type="EMBL" id="EPJ28125.1"/>
    </source>
</evidence>
<gene>
    <name evidence="1" type="ORF">CP99DC5_0501</name>
</gene>
<name>A0ABP2X476_CHLPS</name>
<comment type="caution">
    <text evidence="1">The sequence shown here is derived from an EMBL/GenBank/DDBJ whole genome shotgun (WGS) entry which is preliminary data.</text>
</comment>
<keyword evidence="2" id="KW-1185">Reference proteome</keyword>
<sequence>MKRMSVVFISLFLAPIGAGDNKEARSYETKIWKKILQTYIGECEFPRQEVLEPLFGESLDSHIGRV</sequence>